<dbReference type="PANTHER" id="PTHR11361">
    <property type="entry name" value="DNA MISMATCH REPAIR PROTEIN MUTS FAMILY MEMBER"/>
    <property type="match status" value="1"/>
</dbReference>
<dbReference type="EMBL" id="AMPO01000015">
    <property type="protein sequence ID" value="EKF84640.1"/>
    <property type="molecule type" value="Genomic_DNA"/>
</dbReference>
<dbReference type="SUPFAM" id="SSF52540">
    <property type="entry name" value="P-loop containing nucleoside triphosphate hydrolases"/>
    <property type="match status" value="1"/>
</dbReference>
<dbReference type="InterPro" id="IPR000432">
    <property type="entry name" value="DNA_mismatch_repair_MutS_C"/>
</dbReference>
<keyword evidence="3 4" id="KW-0238">DNA-binding</keyword>
<comment type="similarity">
    <text evidence="4">Belongs to the DNA mismatch repair MutS family. Archaeal Muts2 subfamily.</text>
</comment>
<dbReference type="Pfam" id="PF14520">
    <property type="entry name" value="HHH_5"/>
    <property type="match status" value="1"/>
</dbReference>
<dbReference type="PANTHER" id="PTHR11361:SF125">
    <property type="entry name" value="DNA-BINDING PROTEIN MUTS2"/>
    <property type="match status" value="1"/>
</dbReference>
<dbReference type="InterPro" id="IPR012401">
    <property type="entry name" value="DNA-bd_MutS2_arc"/>
</dbReference>
<dbReference type="GO" id="GO:0016787">
    <property type="term" value="F:hydrolase activity"/>
    <property type="evidence" value="ECO:0007669"/>
    <property type="project" value="UniProtKB-KW"/>
</dbReference>
<keyword evidence="4" id="KW-0378">Hydrolase</keyword>
<dbReference type="GO" id="GO:0140664">
    <property type="term" value="F:ATP-dependent DNA damage sensor activity"/>
    <property type="evidence" value="ECO:0007669"/>
    <property type="project" value="InterPro"/>
</dbReference>
<dbReference type="Gene3D" id="3.40.50.300">
    <property type="entry name" value="P-loop containing nucleotide triphosphate hydrolases"/>
    <property type="match status" value="1"/>
</dbReference>
<dbReference type="InterPro" id="IPR045076">
    <property type="entry name" value="MutS"/>
</dbReference>
<dbReference type="GO" id="GO:0005524">
    <property type="term" value="F:ATP binding"/>
    <property type="evidence" value="ECO:0007669"/>
    <property type="project" value="UniProtKB-UniRule"/>
</dbReference>
<proteinExistence type="inferred from homology"/>
<feature type="domain" description="DNA mismatch repair proteins mutS family" evidence="5">
    <location>
        <begin position="446"/>
        <end position="617"/>
    </location>
</feature>
<evidence type="ECO:0000256" key="1">
    <source>
        <dbReference type="ARBA" id="ARBA00022741"/>
    </source>
</evidence>
<evidence type="ECO:0000313" key="6">
    <source>
        <dbReference type="EMBL" id="EKF84640.1"/>
    </source>
</evidence>
<dbReference type="HAMAP" id="MF_00971">
    <property type="entry name" value="MutS2_archaea"/>
    <property type="match status" value="1"/>
</dbReference>
<accession>K2RPE1</accession>
<name>K2RPE1_METFP</name>
<dbReference type="PIRSF" id="PIRSF029254">
    <property type="entry name" value="MutS_C_archaeal"/>
    <property type="match status" value="1"/>
</dbReference>
<dbReference type="InterPro" id="IPR010994">
    <property type="entry name" value="RuvA_2-like"/>
</dbReference>
<dbReference type="InterPro" id="IPR027417">
    <property type="entry name" value="P-loop_NTPase"/>
</dbReference>
<dbReference type="Pfam" id="PF00488">
    <property type="entry name" value="MutS_V"/>
    <property type="match status" value="1"/>
</dbReference>
<dbReference type="Proteomes" id="UP000007360">
    <property type="component" value="Unassembled WGS sequence"/>
</dbReference>
<evidence type="ECO:0000256" key="4">
    <source>
        <dbReference type="HAMAP-Rule" id="MF_00971"/>
    </source>
</evidence>
<dbReference type="OrthoDB" id="15514at2157"/>
<reference evidence="6 7" key="1">
    <citation type="journal article" date="2012" name="J. Bacteriol.">
        <title>Draft genome sequence of Methanobacterium formicicum DSM 3637, an archaebacterium isolated from the methane producer amoeba Pelomyxa palustris.</title>
        <authorList>
            <person name="Gutierrez G."/>
        </authorList>
    </citation>
    <scope>NUCLEOTIDE SEQUENCE [LARGE SCALE GENOMIC DNA]</scope>
    <source>
        <strain evidence="7">DSM 3637 / PP1</strain>
    </source>
</reference>
<dbReference type="AlphaFoldDB" id="K2RPE1"/>
<sequence length="631" mass="71921">MDLRDIKGIGDKLASKIINHFGSQDEFLRAASNYEVYRLASMEGVSQRRAVEIINAVLGNPTEEFLKTERAVQIYEEIIQCIVQYANTEYAKNRVLLLSPGKNPETIQENLKMVMEAKEKVASLPRDDLKALFKNVNFSRTSKPKYDTSKAILVESREDYVSLMDRELNQRAQILNIQEVGSLDEFELVVYVYRDGVLELDDAPNLAMVNCDAEDLEIIPETVLSYYQDNQVLLENILKIREILGHPSVLRDVLKIMDSIKTSAVDEKIFDSAVNQAKDKADKQLEEAIKKVDLSGQEVLDLLNKGMSPKIQEIFDEILKEAVKEIKDNTGVSFDPFIQKYPLEIDEQELERVKKHEMGKKEVKAFEERVNVASKLQMLKGDVEAEIQEVLEFDYKFALGCFAYYYDLHPPLVSDGFSFEEGLHLNLALEDPSRVQRINYSLESPDNVVLLTGANSGGKTTLLETLAQISIMSQMGLPVCARQARVKLVDEIYFFSKKRSLDAGAFESFLSTFMPIVVREEEKLILLDELEAITELEAAVKIISSFITFIQDSKSFAIIVTHMAREILKNTDVRVDGIEAQGLDEEYNLIVDRTPRMNYFARSTPELILRMVYQRSDGKLKDIYGKMLERF</sequence>
<evidence type="ECO:0000256" key="3">
    <source>
        <dbReference type="ARBA" id="ARBA00023125"/>
    </source>
</evidence>
<comment type="caution">
    <text evidence="6">The sequence shown here is derived from an EMBL/GenBank/DDBJ whole genome shotgun (WGS) entry which is preliminary data.</text>
</comment>
<dbReference type="Gene3D" id="1.10.150.20">
    <property type="entry name" value="5' to 3' exonuclease, C-terminal subdomain"/>
    <property type="match status" value="1"/>
</dbReference>
<keyword evidence="7" id="KW-1185">Reference proteome</keyword>
<dbReference type="GO" id="GO:0006298">
    <property type="term" value="P:mismatch repair"/>
    <property type="evidence" value="ECO:0007669"/>
    <property type="project" value="InterPro"/>
</dbReference>
<dbReference type="RefSeq" id="WP_004032052.1">
    <property type="nucleotide sequence ID" value="NZ_AMPO01000015.1"/>
</dbReference>
<evidence type="ECO:0000313" key="7">
    <source>
        <dbReference type="Proteomes" id="UP000007360"/>
    </source>
</evidence>
<dbReference type="GO" id="GO:0030983">
    <property type="term" value="F:mismatched DNA binding"/>
    <property type="evidence" value="ECO:0007669"/>
    <property type="project" value="InterPro"/>
</dbReference>
<organism evidence="6 7">
    <name type="scientific">Methanobacterium formicicum (strain DSM 3637 / PP1)</name>
    <dbReference type="NCBI Taxonomy" id="1204725"/>
    <lineage>
        <taxon>Archaea</taxon>
        <taxon>Methanobacteriati</taxon>
        <taxon>Methanobacteriota</taxon>
        <taxon>Methanomada group</taxon>
        <taxon>Methanobacteria</taxon>
        <taxon>Methanobacteriales</taxon>
        <taxon>Methanobacteriaceae</taxon>
        <taxon>Methanobacterium</taxon>
    </lineage>
</organism>
<dbReference type="SMART" id="SM00534">
    <property type="entry name" value="MUTSac"/>
    <property type="match status" value="1"/>
</dbReference>
<dbReference type="PATRIC" id="fig|1204725.3.peg.2526"/>
<evidence type="ECO:0000259" key="5">
    <source>
        <dbReference type="SMART" id="SM00534"/>
    </source>
</evidence>
<keyword evidence="1 4" id="KW-0547">Nucleotide-binding</keyword>
<evidence type="ECO:0000256" key="2">
    <source>
        <dbReference type="ARBA" id="ARBA00022840"/>
    </source>
</evidence>
<dbReference type="SUPFAM" id="SSF47781">
    <property type="entry name" value="RuvA domain 2-like"/>
    <property type="match status" value="1"/>
</dbReference>
<comment type="function">
    <text evidence="4">Has ATPase and non-specific DNA-binding activities.</text>
</comment>
<keyword evidence="2 4" id="KW-0067">ATP-binding</keyword>
<gene>
    <name evidence="4" type="primary">mutS2</name>
    <name evidence="6" type="ORF">A994_12588</name>
</gene>
<protein>
    <recommendedName>
        <fullName evidence="4">DNA-binding protein MutS2</fullName>
    </recommendedName>
</protein>
<comment type="cofactor">
    <cofactor evidence="4">
        <name>a divalent metal cation</name>
        <dbReference type="ChEBI" id="CHEBI:60240"/>
    </cofactor>
</comment>
<feature type="binding site" evidence="4">
    <location>
        <begin position="453"/>
        <end position="460"/>
    </location>
    <ligand>
        <name>ATP</name>
        <dbReference type="ChEBI" id="CHEBI:30616"/>
    </ligand>
</feature>